<feature type="transmembrane region" description="Helical" evidence="8">
    <location>
        <begin position="43"/>
        <end position="60"/>
    </location>
</feature>
<protein>
    <submittedName>
        <fullName evidence="10">EamA family transporter</fullName>
    </submittedName>
</protein>
<sequence>MRIPAALDTKMLAVLALVAVTAIWGSTFVIIKDAITTVDPSDFLFIRFLLASLVLVALCWKRLLQAGRHAVLVGLGIGAVYGLAQLLQTWGLASTSASVSGFLTGAYVVLTPFVAWLVVRSRVTGRTVLASVIAMVGIGVLSLTGLALGGGEALTLLSAVVYALHIVLVGRFAQHLDTLAFTTFQMLGITVVVGALALPGGVPMPASASAWGAILYTALVASIGVLFLQSWAQRYVAAAATAVVMALEPIFATLFAIGFGGESLTLRLVLGGALILGAILLSTIGEEGETPVTDGLVTADGSVLDPGPEGAAEPSTAPCTTGSPHP</sequence>
<evidence type="ECO:0000313" key="10">
    <source>
        <dbReference type="EMBL" id="ATG53026.1"/>
    </source>
</evidence>
<dbReference type="PANTHER" id="PTHR42920">
    <property type="entry name" value="OS03G0707200 PROTEIN-RELATED"/>
    <property type="match status" value="1"/>
</dbReference>
<feature type="region of interest" description="Disordered" evidence="7">
    <location>
        <begin position="299"/>
        <end position="326"/>
    </location>
</feature>
<feature type="transmembrane region" description="Helical" evidence="8">
    <location>
        <begin position="128"/>
        <end position="148"/>
    </location>
</feature>
<feature type="transmembrane region" description="Helical" evidence="8">
    <location>
        <begin position="210"/>
        <end position="228"/>
    </location>
</feature>
<dbReference type="SUPFAM" id="SSF103481">
    <property type="entry name" value="Multidrug resistance efflux transporter EmrE"/>
    <property type="match status" value="2"/>
</dbReference>
<dbReference type="RefSeq" id="WP_096804134.1">
    <property type="nucleotide sequence ID" value="NZ_CP023563.1"/>
</dbReference>
<evidence type="ECO:0000256" key="2">
    <source>
        <dbReference type="ARBA" id="ARBA00007362"/>
    </source>
</evidence>
<evidence type="ECO:0000256" key="6">
    <source>
        <dbReference type="ARBA" id="ARBA00023136"/>
    </source>
</evidence>
<dbReference type="InterPro" id="IPR051258">
    <property type="entry name" value="Diverse_Substrate_Transporter"/>
</dbReference>
<evidence type="ECO:0000256" key="1">
    <source>
        <dbReference type="ARBA" id="ARBA00004651"/>
    </source>
</evidence>
<evidence type="ECO:0000256" key="3">
    <source>
        <dbReference type="ARBA" id="ARBA00022475"/>
    </source>
</evidence>
<feature type="compositionally biased region" description="Polar residues" evidence="7">
    <location>
        <begin position="317"/>
        <end position="326"/>
    </location>
</feature>
<dbReference type="InterPro" id="IPR000620">
    <property type="entry name" value="EamA_dom"/>
</dbReference>
<evidence type="ECO:0000256" key="7">
    <source>
        <dbReference type="SAM" id="MobiDB-lite"/>
    </source>
</evidence>
<dbReference type="EMBL" id="CP023563">
    <property type="protein sequence ID" value="ATG53026.1"/>
    <property type="molecule type" value="Genomic_DNA"/>
</dbReference>
<keyword evidence="5 8" id="KW-1133">Transmembrane helix</keyword>
<organism evidence="10 11">
    <name type="scientific">Brachybacterium vulturis</name>
    <dbReference type="NCBI Taxonomy" id="2017484"/>
    <lineage>
        <taxon>Bacteria</taxon>
        <taxon>Bacillati</taxon>
        <taxon>Actinomycetota</taxon>
        <taxon>Actinomycetes</taxon>
        <taxon>Micrococcales</taxon>
        <taxon>Dermabacteraceae</taxon>
        <taxon>Brachybacterium</taxon>
    </lineage>
</organism>
<dbReference type="AlphaFoldDB" id="A0A291GSN8"/>
<proteinExistence type="inferred from homology"/>
<feature type="domain" description="EamA" evidence="9">
    <location>
        <begin position="151"/>
        <end position="283"/>
    </location>
</feature>
<name>A0A291GSN8_9MICO</name>
<dbReference type="Pfam" id="PF00892">
    <property type="entry name" value="EamA"/>
    <property type="match status" value="2"/>
</dbReference>
<feature type="domain" description="EamA" evidence="9">
    <location>
        <begin position="12"/>
        <end position="142"/>
    </location>
</feature>
<accession>A0A291GSN8</accession>
<feature type="transmembrane region" description="Helical" evidence="8">
    <location>
        <begin position="72"/>
        <end position="93"/>
    </location>
</feature>
<keyword evidence="6 8" id="KW-0472">Membrane</keyword>
<feature type="transmembrane region" description="Helical" evidence="8">
    <location>
        <begin position="235"/>
        <end position="258"/>
    </location>
</feature>
<reference evidence="11" key="1">
    <citation type="submission" date="2017-09" db="EMBL/GenBank/DDBJ databases">
        <title>Brachybacterium sp. VM2412.</title>
        <authorList>
            <person name="Tak E.J."/>
            <person name="Bae J.-W."/>
        </authorList>
    </citation>
    <scope>NUCLEOTIDE SEQUENCE [LARGE SCALE GENOMIC DNA]</scope>
    <source>
        <strain evidence="11">VM2412</strain>
    </source>
</reference>
<feature type="transmembrane region" description="Helical" evidence="8">
    <location>
        <begin position="99"/>
        <end position="119"/>
    </location>
</feature>
<dbReference type="PANTHER" id="PTHR42920:SF5">
    <property type="entry name" value="EAMA DOMAIN-CONTAINING PROTEIN"/>
    <property type="match status" value="1"/>
</dbReference>
<comment type="subcellular location">
    <subcellularLocation>
        <location evidence="1">Cell membrane</location>
        <topology evidence="1">Multi-pass membrane protein</topology>
    </subcellularLocation>
</comment>
<evidence type="ECO:0000259" key="9">
    <source>
        <dbReference type="Pfam" id="PF00892"/>
    </source>
</evidence>
<keyword evidence="4 8" id="KW-0812">Transmembrane</keyword>
<gene>
    <name evidence="10" type="ORF">CFK38_17010</name>
</gene>
<keyword evidence="11" id="KW-1185">Reference proteome</keyword>
<evidence type="ECO:0000256" key="4">
    <source>
        <dbReference type="ARBA" id="ARBA00022692"/>
    </source>
</evidence>
<dbReference type="Proteomes" id="UP000218165">
    <property type="component" value="Chromosome"/>
</dbReference>
<feature type="transmembrane region" description="Helical" evidence="8">
    <location>
        <begin position="154"/>
        <end position="172"/>
    </location>
</feature>
<comment type="similarity">
    <text evidence="2">Belongs to the EamA transporter family.</text>
</comment>
<evidence type="ECO:0000256" key="5">
    <source>
        <dbReference type="ARBA" id="ARBA00022989"/>
    </source>
</evidence>
<dbReference type="GO" id="GO:0005886">
    <property type="term" value="C:plasma membrane"/>
    <property type="evidence" value="ECO:0007669"/>
    <property type="project" value="UniProtKB-SubCell"/>
</dbReference>
<dbReference type="KEGG" id="brz:CFK38_17010"/>
<feature type="transmembrane region" description="Helical" evidence="8">
    <location>
        <begin position="12"/>
        <end position="31"/>
    </location>
</feature>
<evidence type="ECO:0000256" key="8">
    <source>
        <dbReference type="SAM" id="Phobius"/>
    </source>
</evidence>
<evidence type="ECO:0000313" key="11">
    <source>
        <dbReference type="Proteomes" id="UP000218165"/>
    </source>
</evidence>
<feature type="transmembrane region" description="Helical" evidence="8">
    <location>
        <begin position="264"/>
        <end position="284"/>
    </location>
</feature>
<feature type="transmembrane region" description="Helical" evidence="8">
    <location>
        <begin position="179"/>
        <end position="198"/>
    </location>
</feature>
<keyword evidence="3" id="KW-1003">Cell membrane</keyword>
<dbReference type="OrthoDB" id="3182968at2"/>
<dbReference type="InterPro" id="IPR037185">
    <property type="entry name" value="EmrE-like"/>
</dbReference>